<evidence type="ECO:0000259" key="3">
    <source>
        <dbReference type="PROSITE" id="PS50853"/>
    </source>
</evidence>
<dbReference type="AlphaFoldDB" id="A0A4V2HDC5"/>
<dbReference type="EMBL" id="SHMC01000002">
    <property type="protein sequence ID" value="TAA26822.1"/>
    <property type="molecule type" value="Genomic_DNA"/>
</dbReference>
<dbReference type="SMART" id="SM00060">
    <property type="entry name" value="FN3"/>
    <property type="match status" value="4"/>
</dbReference>
<dbReference type="SUPFAM" id="SSF49265">
    <property type="entry name" value="Fibronectin type III"/>
    <property type="match status" value="4"/>
</dbReference>
<dbReference type="InterPro" id="IPR056823">
    <property type="entry name" value="TEN-like_YD-shell"/>
</dbReference>
<dbReference type="InterPro" id="IPR050617">
    <property type="entry name" value="E3_ligase_FN3/SPRY"/>
</dbReference>
<dbReference type="InterPro" id="IPR036116">
    <property type="entry name" value="FN3_sf"/>
</dbReference>
<dbReference type="InterPro" id="IPR031325">
    <property type="entry name" value="RHS_repeat"/>
</dbReference>
<protein>
    <submittedName>
        <fullName evidence="4">RHS repeat protein</fullName>
    </submittedName>
</protein>
<evidence type="ECO:0000256" key="1">
    <source>
        <dbReference type="ARBA" id="ARBA00022737"/>
    </source>
</evidence>
<dbReference type="Gene3D" id="2.60.40.10">
    <property type="entry name" value="Immunoglobulins"/>
    <property type="match status" value="5"/>
</dbReference>
<comment type="caution">
    <text evidence="4">The sequence shown here is derived from an EMBL/GenBank/DDBJ whole genome shotgun (WGS) entry which is preliminary data.</text>
</comment>
<dbReference type="Pfam" id="PF25023">
    <property type="entry name" value="TEN_YD-shell"/>
    <property type="match status" value="1"/>
</dbReference>
<dbReference type="PANTHER" id="PTHR24099:SF11">
    <property type="entry name" value="FIBRONECTIN TYPE III DOMAIN-CONTAINING 3BA-RELATED"/>
    <property type="match status" value="1"/>
</dbReference>
<evidence type="ECO:0000256" key="2">
    <source>
        <dbReference type="SAM" id="SignalP"/>
    </source>
</evidence>
<evidence type="ECO:0000313" key="4">
    <source>
        <dbReference type="EMBL" id="TAA26822.1"/>
    </source>
</evidence>
<dbReference type="Pfam" id="PF05593">
    <property type="entry name" value="RHS_repeat"/>
    <property type="match status" value="1"/>
</dbReference>
<feature type="chain" id="PRO_5020770464" evidence="2">
    <location>
        <begin position="22"/>
        <end position="1270"/>
    </location>
</feature>
<dbReference type="PROSITE" id="PS50853">
    <property type="entry name" value="FN3"/>
    <property type="match status" value="1"/>
</dbReference>
<dbReference type="Gene3D" id="2.180.10.10">
    <property type="entry name" value="RHS repeat-associated core"/>
    <property type="match status" value="2"/>
</dbReference>
<gene>
    <name evidence="4" type="ORF">EA660_06310</name>
</gene>
<feature type="domain" description="Fibronectin type-III" evidence="3">
    <location>
        <begin position="1079"/>
        <end position="1186"/>
    </location>
</feature>
<keyword evidence="1" id="KW-0677">Repeat</keyword>
<dbReference type="RefSeq" id="WP_130550675.1">
    <property type="nucleotide sequence ID" value="NZ_SHMC01000002.1"/>
</dbReference>
<evidence type="ECO:0000313" key="5">
    <source>
        <dbReference type="Proteomes" id="UP000292627"/>
    </source>
</evidence>
<sequence length="1270" mass="133379">MLRKLGAGIALAILLPSPLLAQNHTRLREIGYHDDFSKWVIGQVAQESVNGVISKEFSFNANSQITTSKAFGKLQQTLTYNADGTLATVKDGNNNTTTFSNWKRGIPQTMSFADGSAMSAQVDDNGWITAVVDQTGARTCYGYDAMGRISLITYPSESAANTCDSSKWYTTSQSFVAVAGSEFGLPAGHWRQTITTGNAVKVSYYDAFWRPVVVQQYDAGNQAATTSLQRFTYDHDGRVTFASYPGTSLSTTGTWTTYDALGRVTSVGQDTELNPSLQLTTTSYLSGGRVQVTNPRGQSTVTSYMAYDQPSTDWPVKIESPESTVTEIARDIFGKPTAITRRNGDGSQSVTRQYVYAWDQSLCKSIEPESGATVYFNDDAGNLLWSATGLSLPSASDCNFAEAQSSGRVVNRTYDARNLLATLSFPDGRGNQSWTYYPDGKPHQVTTNNANGGDTVVNTYSYNNRRLLIGEGMTQTGVGTALSIGYGYDAYGTLATHTYPSGLTVSYAPNALGQPTQAGAFATGVSYYPNGAIKQFTYGNGVVHSMTQNARQLPTRSTDTGGGAVIDMAYGFDPNGNIDAVSDYVDGRQTRNMTYDGLDRLLTAQSIMFSGDNQAAFTYDALDNLKTFKVGAVSNYVYAYNAKQQLETVSNAGSGSAVIGLGYDAQGNLANKNGQTYAFDYGNRLRSVPNKESYRYDASGRRVLSVASNGNIYSLYGQDGVLRYQQNQRTNRRYEYVYLGGSLVARVSNVQSVGTATASVPASNGTGAYTVSWTAVTDATTYTLQEKVGSAGAWTTVYNGSTTSYGASGKGTSVYSYRVQACAGSTCGGWSNEATVAVTLPSAPSAAPSVSAPASSSNGAYSISWTSVNTATSYEVTENGSGLYSGGGLSTSVSGRGTANYTYAARACNSVGCGPWSAGATVAVTIPTPPSGAPAVSAPGSSSTGSYTVSWSAVGNASSYELQENGNTFYSGGSLSAAISGRGTGNYTYTARACNNVGCGPWSAGATVAVAIPTPPSGAPTVSVPGSSSTGSYTVSWSAVGNASSYELQENGGTIYGGGALSLNVNGRSTGSYSYIVRACNNVGCGPWSSSAITQVLLPPADAPSLNAPASSNTGSYSISWSEVSSATGYELQENGSVVQNSSTTSYSANGKGAGNYQYQVRACNSAGCGGWSNVGTTVVTLVPPTPTGLGATIETISYKQKRFTAWWDASSGATSYQLIGYMTYNGPALSTSVVKNMSEYPTPNPQYQVRACNAQGCSPYSQVVYSGQE</sequence>
<dbReference type="PANTHER" id="PTHR24099">
    <property type="entry name" value="E3 UBIQUITIN-PROTEIN LIGASE TRIM36-RELATED"/>
    <property type="match status" value="1"/>
</dbReference>
<dbReference type="InterPro" id="IPR003961">
    <property type="entry name" value="FN3_dom"/>
</dbReference>
<dbReference type="InterPro" id="IPR013783">
    <property type="entry name" value="Ig-like_fold"/>
</dbReference>
<reference evidence="4 5" key="1">
    <citation type="submission" date="2019-02" db="EMBL/GenBank/DDBJ databases">
        <title>WGS of Pseudoxanthomonas species novum from clinical isolates.</title>
        <authorList>
            <person name="Bernier A.-M."/>
            <person name="Bernard K."/>
            <person name="Vachon A."/>
        </authorList>
    </citation>
    <scope>NUCLEOTIDE SEQUENCE [LARGE SCALE GENOMIC DNA]</scope>
    <source>
        <strain evidence="4 5">NML171200</strain>
    </source>
</reference>
<proteinExistence type="predicted"/>
<organism evidence="4 5">
    <name type="scientific">Pseudoxanthomonas winnipegensis</name>
    <dbReference type="NCBI Taxonomy" id="2480810"/>
    <lineage>
        <taxon>Bacteria</taxon>
        <taxon>Pseudomonadati</taxon>
        <taxon>Pseudomonadota</taxon>
        <taxon>Gammaproteobacteria</taxon>
        <taxon>Lysobacterales</taxon>
        <taxon>Lysobacteraceae</taxon>
        <taxon>Pseudoxanthomonas</taxon>
    </lineage>
</organism>
<dbReference type="Proteomes" id="UP000292627">
    <property type="component" value="Unassembled WGS sequence"/>
</dbReference>
<name>A0A4V2HDC5_9GAMM</name>
<dbReference type="OrthoDB" id="6904246at2"/>
<accession>A0A4V2HDC5</accession>
<keyword evidence="2" id="KW-0732">Signal</keyword>
<feature type="signal peptide" evidence="2">
    <location>
        <begin position="1"/>
        <end position="21"/>
    </location>
</feature>